<gene>
    <name evidence="3" type="ORF">BCR33DRAFT_712199</name>
</gene>
<dbReference type="InterPro" id="IPR037475">
    <property type="entry name" value="Sos7"/>
</dbReference>
<dbReference type="GO" id="GO:0000776">
    <property type="term" value="C:kinetochore"/>
    <property type="evidence" value="ECO:0007669"/>
    <property type="project" value="InterPro"/>
</dbReference>
<reference evidence="3 4" key="1">
    <citation type="submission" date="2016-07" db="EMBL/GenBank/DDBJ databases">
        <title>Pervasive Adenine N6-methylation of Active Genes in Fungi.</title>
        <authorList>
            <consortium name="DOE Joint Genome Institute"/>
            <person name="Mondo S.J."/>
            <person name="Dannebaum R.O."/>
            <person name="Kuo R.C."/>
            <person name="Labutti K."/>
            <person name="Haridas S."/>
            <person name="Kuo A."/>
            <person name="Salamov A."/>
            <person name="Ahrendt S.R."/>
            <person name="Lipzen A."/>
            <person name="Sullivan W."/>
            <person name="Andreopoulos W.B."/>
            <person name="Clum A."/>
            <person name="Lindquist E."/>
            <person name="Daum C."/>
            <person name="Ramamoorthy G.K."/>
            <person name="Gryganskyi A."/>
            <person name="Culley D."/>
            <person name="Magnuson J.K."/>
            <person name="James T.Y."/>
            <person name="O'Malley M.A."/>
            <person name="Stajich J.E."/>
            <person name="Spatafora J.W."/>
            <person name="Visel A."/>
            <person name="Grigoriev I.V."/>
        </authorList>
    </citation>
    <scope>NUCLEOTIDE SEQUENCE [LARGE SCALE GENOMIC DNA]</scope>
    <source>
        <strain evidence="3 4">JEL800</strain>
    </source>
</reference>
<feature type="coiled-coil region" evidence="1">
    <location>
        <begin position="194"/>
        <end position="249"/>
    </location>
</feature>
<accession>A0A1Y2CY90</accession>
<dbReference type="PANTHER" id="PTHR37329:SF1">
    <property type="entry name" value="KINETOCHORE PROTEIN SOS7"/>
    <property type="match status" value="1"/>
</dbReference>
<keyword evidence="4" id="KW-1185">Reference proteome</keyword>
<comment type="caution">
    <text evidence="3">The sequence shown here is derived from an EMBL/GenBank/DDBJ whole genome shotgun (WGS) entry which is preliminary data.</text>
</comment>
<evidence type="ECO:0000313" key="3">
    <source>
        <dbReference type="EMBL" id="ORY51993.1"/>
    </source>
</evidence>
<dbReference type="Proteomes" id="UP000193642">
    <property type="component" value="Unassembled WGS sequence"/>
</dbReference>
<dbReference type="Gene3D" id="1.10.287.1490">
    <property type="match status" value="1"/>
</dbReference>
<organism evidence="3 4">
    <name type="scientific">Rhizoclosmatium globosum</name>
    <dbReference type="NCBI Taxonomy" id="329046"/>
    <lineage>
        <taxon>Eukaryota</taxon>
        <taxon>Fungi</taxon>
        <taxon>Fungi incertae sedis</taxon>
        <taxon>Chytridiomycota</taxon>
        <taxon>Chytridiomycota incertae sedis</taxon>
        <taxon>Chytridiomycetes</taxon>
        <taxon>Chytridiales</taxon>
        <taxon>Chytriomycetaceae</taxon>
        <taxon>Rhizoclosmatium</taxon>
    </lineage>
</organism>
<protein>
    <recommendedName>
        <fullName evidence="2">Kinetochore protein Sos7 coiled-coil domain-containing protein</fullName>
    </recommendedName>
</protein>
<sequence>MLSSEGPTTSDSLQSIIKTVDEQKLKLHFQKQIQHWKGNQENPTIEDDRTEKLDVRGLLLANPKNMEAELKFHKELFSKLKFNFLEQTTKEMFLKRVLAVPTTWTSPQEIAETDQRIKNMKIHLKAFKRETEAAHETLSSLVDQVCNEHEELLKGRNRAAELLEKMGPLNAEIAEILSNFDPEKKTLSELMEMNEQLREPVQTLQTRLETLETQLSSTLSANETHLHDIAQLESAYTDLSTKIAEAKQAVQLRDPRLDGHLVWCQSWTAKLMELSGIVRVEAVNIDELVVEFSPNLVSGSGIAAVLDMQIREVVEGANKMMVEAKLANVKLDISDIVQMANNNHMSHYAGSKSSSQRSTATTSPMHIISLIVQETRTRLTTYFLRLKEKEQLETKEPCLHICWDIEAGLVEVGISSGQIVQVKLDMDYPKHYSCMQVVSVEGCDGQEVGWTVEDIQNKIELERIGTITGLIEALSG</sequence>
<evidence type="ECO:0000313" key="4">
    <source>
        <dbReference type="Proteomes" id="UP000193642"/>
    </source>
</evidence>
<proteinExistence type="predicted"/>
<name>A0A1Y2CY90_9FUNG</name>
<dbReference type="GO" id="GO:0034501">
    <property type="term" value="P:protein localization to kinetochore"/>
    <property type="evidence" value="ECO:0007669"/>
    <property type="project" value="InterPro"/>
</dbReference>
<feature type="domain" description="Kinetochore protein Sos7 coiled-coil" evidence="2">
    <location>
        <begin position="75"/>
        <end position="149"/>
    </location>
</feature>
<dbReference type="Pfam" id="PF20882">
    <property type="entry name" value="Sos7"/>
    <property type="match status" value="1"/>
</dbReference>
<dbReference type="GO" id="GO:0051315">
    <property type="term" value="P:attachment of mitotic spindle microtubules to kinetochore"/>
    <property type="evidence" value="ECO:0007669"/>
    <property type="project" value="TreeGrafter"/>
</dbReference>
<evidence type="ECO:0000259" key="2">
    <source>
        <dbReference type="Pfam" id="PF20882"/>
    </source>
</evidence>
<dbReference type="AlphaFoldDB" id="A0A1Y2CY90"/>
<dbReference type="EMBL" id="MCGO01000004">
    <property type="protein sequence ID" value="ORY51993.1"/>
    <property type="molecule type" value="Genomic_DNA"/>
</dbReference>
<evidence type="ECO:0000256" key="1">
    <source>
        <dbReference type="SAM" id="Coils"/>
    </source>
</evidence>
<dbReference type="PANTHER" id="PTHR37329">
    <property type="entry name" value="KINETOCHORE PROTEIN SOS7"/>
    <property type="match status" value="1"/>
</dbReference>
<dbReference type="OrthoDB" id="18959at2759"/>
<dbReference type="STRING" id="329046.A0A1Y2CY90"/>
<dbReference type="InterPro" id="IPR048781">
    <property type="entry name" value="Sos7_CC"/>
</dbReference>
<keyword evidence="1" id="KW-0175">Coiled coil</keyword>